<evidence type="ECO:0000256" key="4">
    <source>
        <dbReference type="ARBA" id="ARBA00022692"/>
    </source>
</evidence>
<dbReference type="GO" id="GO:0004577">
    <property type="term" value="F:N-acetylglucosaminyldiphosphodolichol N-acetylglucosaminyltransferase activity"/>
    <property type="evidence" value="ECO:0007669"/>
    <property type="project" value="TreeGrafter"/>
</dbReference>
<dbReference type="Gene3D" id="3.40.50.2000">
    <property type="entry name" value="Glycogen Phosphorylase B"/>
    <property type="match status" value="1"/>
</dbReference>
<protein>
    <recommendedName>
        <fullName evidence="3">UDP-N-acetylglucosamine transferase subunit ALG14</fullName>
    </recommendedName>
</protein>
<name>A0A7E4W917_PANRE</name>
<dbReference type="GO" id="GO:0006488">
    <property type="term" value="P:dolichol-linked oligosaccharide biosynthetic process"/>
    <property type="evidence" value="ECO:0007669"/>
    <property type="project" value="InterPro"/>
</dbReference>
<feature type="transmembrane region" description="Helical" evidence="8">
    <location>
        <begin position="15"/>
        <end position="38"/>
    </location>
</feature>
<dbReference type="PANTHER" id="PTHR12154">
    <property type="entry name" value="GLYCOSYL TRANSFERASE-RELATED"/>
    <property type="match status" value="1"/>
</dbReference>
<keyword evidence="5" id="KW-0256">Endoplasmic reticulum</keyword>
<dbReference type="WBParaSite" id="Pan_g8364.t1">
    <property type="protein sequence ID" value="Pan_g8364.t1"/>
    <property type="gene ID" value="Pan_g8364"/>
</dbReference>
<evidence type="ECO:0000256" key="7">
    <source>
        <dbReference type="ARBA" id="ARBA00023136"/>
    </source>
</evidence>
<evidence type="ECO:0000313" key="9">
    <source>
        <dbReference type="Proteomes" id="UP000492821"/>
    </source>
</evidence>
<feature type="transmembrane region" description="Helical" evidence="8">
    <location>
        <begin position="141"/>
        <end position="160"/>
    </location>
</feature>
<comment type="subcellular location">
    <subcellularLocation>
        <location evidence="1">Endoplasmic reticulum membrane</location>
        <topology evidence="1">Single-pass membrane protein</topology>
    </subcellularLocation>
</comment>
<reference evidence="9" key="1">
    <citation type="journal article" date="2013" name="Genetics">
        <title>The draft genome and transcriptome of Panagrellus redivivus are shaped by the harsh demands of a free-living lifestyle.</title>
        <authorList>
            <person name="Srinivasan J."/>
            <person name="Dillman A.R."/>
            <person name="Macchietto M.G."/>
            <person name="Heikkinen L."/>
            <person name="Lakso M."/>
            <person name="Fracchia K.M."/>
            <person name="Antoshechkin I."/>
            <person name="Mortazavi A."/>
            <person name="Wong G."/>
            <person name="Sternberg P.W."/>
        </authorList>
    </citation>
    <scope>NUCLEOTIDE SEQUENCE [LARGE SCALE GENOMIC DNA]</scope>
    <source>
        <strain evidence="9">MT8872</strain>
    </source>
</reference>
<evidence type="ECO:0000256" key="6">
    <source>
        <dbReference type="ARBA" id="ARBA00022989"/>
    </source>
</evidence>
<evidence type="ECO:0000256" key="5">
    <source>
        <dbReference type="ARBA" id="ARBA00022824"/>
    </source>
</evidence>
<sequence>MFDALADALSSSPTAVAIIFGTIFVFVVINVFLTLFIAHTMRHAGDWPGLGQTVTAGAADPLRLCAVIGSGGHTTEMTNLLKTLSPDLFANRTYIVAETDKMGIDKVMAVEKEIHSRSSNPDSDKFTVETIPRSREVGQSYVSSIFTTIWASLASVKTVWSANPDVLLVNGPGTCLPVCVIAYFLDLIRLRNTRIVFVESVCRVKSLSLTGKILYKLRLADVILVQWKDLCKLYPRVDYLGVLN</sequence>
<accession>A0A7E4W917</accession>
<comment type="similarity">
    <text evidence="2">Belongs to the ALG14 family.</text>
</comment>
<dbReference type="GO" id="GO:0043541">
    <property type="term" value="C:UDP-N-acetylglucosamine transferase complex"/>
    <property type="evidence" value="ECO:0007669"/>
    <property type="project" value="TreeGrafter"/>
</dbReference>
<keyword evidence="7 8" id="KW-0472">Membrane</keyword>
<evidence type="ECO:0000256" key="3">
    <source>
        <dbReference type="ARBA" id="ARBA00017467"/>
    </source>
</evidence>
<dbReference type="PANTHER" id="PTHR12154:SF4">
    <property type="entry name" value="UDP-N-ACETYLGLUCOSAMINE TRANSFERASE SUBUNIT ALG14 HOMOLOG"/>
    <property type="match status" value="1"/>
</dbReference>
<proteinExistence type="inferred from homology"/>
<dbReference type="AlphaFoldDB" id="A0A7E4W917"/>
<reference evidence="10" key="2">
    <citation type="submission" date="2020-10" db="UniProtKB">
        <authorList>
            <consortium name="WormBaseParasite"/>
        </authorList>
    </citation>
    <scope>IDENTIFICATION</scope>
</reference>
<evidence type="ECO:0000313" key="10">
    <source>
        <dbReference type="WBParaSite" id="Pan_g8364.t1"/>
    </source>
</evidence>
<dbReference type="Pfam" id="PF08660">
    <property type="entry name" value="Alg14"/>
    <property type="match status" value="1"/>
</dbReference>
<keyword evidence="4 8" id="KW-0812">Transmembrane</keyword>
<evidence type="ECO:0000256" key="2">
    <source>
        <dbReference type="ARBA" id="ARBA00009731"/>
    </source>
</evidence>
<organism evidence="9 10">
    <name type="scientific">Panagrellus redivivus</name>
    <name type="common">Microworm</name>
    <dbReference type="NCBI Taxonomy" id="6233"/>
    <lineage>
        <taxon>Eukaryota</taxon>
        <taxon>Metazoa</taxon>
        <taxon>Ecdysozoa</taxon>
        <taxon>Nematoda</taxon>
        <taxon>Chromadorea</taxon>
        <taxon>Rhabditida</taxon>
        <taxon>Tylenchina</taxon>
        <taxon>Panagrolaimomorpha</taxon>
        <taxon>Panagrolaimoidea</taxon>
        <taxon>Panagrolaimidae</taxon>
        <taxon>Panagrellus</taxon>
    </lineage>
</organism>
<feature type="transmembrane region" description="Helical" evidence="8">
    <location>
        <begin position="166"/>
        <end position="185"/>
    </location>
</feature>
<evidence type="ECO:0000256" key="1">
    <source>
        <dbReference type="ARBA" id="ARBA00004389"/>
    </source>
</evidence>
<dbReference type="InterPro" id="IPR013969">
    <property type="entry name" value="Oligosacch_biosynth_Alg14"/>
</dbReference>
<evidence type="ECO:0000256" key="8">
    <source>
        <dbReference type="SAM" id="Phobius"/>
    </source>
</evidence>
<keyword evidence="9" id="KW-1185">Reference proteome</keyword>
<keyword evidence="6 8" id="KW-1133">Transmembrane helix</keyword>
<dbReference type="Proteomes" id="UP000492821">
    <property type="component" value="Unassembled WGS sequence"/>
</dbReference>